<dbReference type="GO" id="GO:0004519">
    <property type="term" value="F:endonuclease activity"/>
    <property type="evidence" value="ECO:0007669"/>
    <property type="project" value="InterPro"/>
</dbReference>
<dbReference type="Pfam" id="PF03354">
    <property type="entry name" value="TerL_ATPase"/>
    <property type="match status" value="1"/>
</dbReference>
<dbReference type="InterPro" id="IPR046462">
    <property type="entry name" value="TerL_nuclease"/>
</dbReference>
<dbReference type="EMBL" id="JAPDRN010000104">
    <property type="protein sequence ID" value="KAJ9622915.1"/>
    <property type="molecule type" value="Genomic_DNA"/>
</dbReference>
<dbReference type="Pfam" id="PF20441">
    <property type="entry name" value="TerL_nuclease"/>
    <property type="match status" value="1"/>
</dbReference>
<dbReference type="InterPro" id="IPR006944">
    <property type="entry name" value="Phage/GTA_portal"/>
</dbReference>
<dbReference type="InterPro" id="IPR027417">
    <property type="entry name" value="P-loop_NTPase"/>
</dbReference>
<evidence type="ECO:0008006" key="5">
    <source>
        <dbReference type="Google" id="ProtNLM"/>
    </source>
</evidence>
<sequence>MANPRTPAAKAAVSGAAAKNPQRHRNRKTPKGPKAIGAPYKGMTKEQVAVWKEQVENMPWLHAGHRLLLRQVCILAARMATDPEMGVSAMQALGSLLSKLGATPVDETKYPLAVVEGRIVAGPHVRNACRRHLKDLEDAHERGLYFDREAADKKIAFFEDVLRLSEGQFEGKPFKLHPSQAFKIGSLFGWKQADGTRRFRRAYIEEGKGNGKSPMAGGIALIGLCADQEAGAQVYAVASHKDQAGILFRDAVKMVKASPALKKRLEFSGGEGKEYNIAHHKSQSYFRPASRDVGKTGSGYRPHFVLADEVHEMADGKIIEMMENGFKFRRSPLLFMITNSGSDRNSVAWAEHEHAVKVAAGHTEAVNDPTFIGEPIDDRTFSFVCGLDEDDDPLEDPRCWVKANPMLGITITQEYLQGRVDLAKQIPSKLNEILRLNFCMWTDADQAWLGRETLEPALQSFDTSQHHGKRLHLGLDLSQNRDITALGAVVETGAKEVLVEVEGKKTLVSKPTFDAWVEAWTPGDTVKARELRDKLPYSTWIAKGHLHAPQGQTISYRHVAQTVAEYDRDFEIAQVAYDRYAFRQFEEEVKELGLSVSFVEHPQGGLKKGKPTEAAVKAAAAAGKPAPEGLWMPGSLRLFEEALLQGRVRLLGNPVLVSAIMSAVIESDKWENRWLSKARFNEEDIKSLDRIWNPPPAAPQGARAEAGQFTGMDDPALLEFIRAQSGQGGGGYQLRNMAVLRCLSLICGTIGMLPLNVIESGGKKRIATEHPAHRLLKVKPNPWQTPLEFKRQMELARQRHGDAYARIVWSAGRPIHLIPLDSPAVRAELGDDWRMIYRFNSKKRGEVVLKQEEVLHIRDISVDGVTSLSRMKLADRAIRLALDAERAASRIFETGNMAGGAIEVPNALSEIAYGRMRGSLETEYAGAAAAQKWMLLEEGAKANKFGSTAQEAQHVENRNAQVEEVARLYGVPRPLLFLSDTSWGTGIEQLGIFFLQYTMLEHFTNWEQAVARSLIPERDLERFQPKFNVRALMRGTLKDQAEFFKAALGSGGTKPFHTQNEIRDLLDYPESDQPGANDLINPMTQKGKSDEPPAAA</sequence>
<comment type="caution">
    <text evidence="4">The sequence shown here is derived from an EMBL/GenBank/DDBJ whole genome shotgun (WGS) entry which is preliminary data.</text>
</comment>
<feature type="compositionally biased region" description="Basic residues" evidence="1">
    <location>
        <begin position="21"/>
        <end position="31"/>
    </location>
</feature>
<feature type="domain" description="Terminase large subunit-like endonuclease" evidence="3">
    <location>
        <begin position="377"/>
        <end position="611"/>
    </location>
</feature>
<dbReference type="Pfam" id="PF04860">
    <property type="entry name" value="Phage_portal"/>
    <property type="match status" value="1"/>
</dbReference>
<evidence type="ECO:0000259" key="2">
    <source>
        <dbReference type="Pfam" id="PF03354"/>
    </source>
</evidence>
<evidence type="ECO:0000259" key="3">
    <source>
        <dbReference type="Pfam" id="PF20441"/>
    </source>
</evidence>
<dbReference type="InterPro" id="IPR046461">
    <property type="entry name" value="TerL_ATPase"/>
</dbReference>
<feature type="compositionally biased region" description="Basic and acidic residues" evidence="1">
    <location>
        <begin position="1087"/>
        <end position="1096"/>
    </location>
</feature>
<dbReference type="InterPro" id="IPR006427">
    <property type="entry name" value="Portal_HK97"/>
</dbReference>
<dbReference type="PANTHER" id="PTHR41287">
    <property type="match status" value="1"/>
</dbReference>
<dbReference type="Gene3D" id="3.40.50.300">
    <property type="entry name" value="P-loop containing nucleotide triphosphate hydrolases"/>
    <property type="match status" value="1"/>
</dbReference>
<feature type="compositionally biased region" description="Low complexity" evidence="1">
    <location>
        <begin position="8"/>
        <end position="18"/>
    </location>
</feature>
<evidence type="ECO:0000313" key="4">
    <source>
        <dbReference type="EMBL" id="KAJ9622915.1"/>
    </source>
</evidence>
<proteinExistence type="predicted"/>
<dbReference type="InterPro" id="IPR005021">
    <property type="entry name" value="Terminase_largesu-like"/>
</dbReference>
<evidence type="ECO:0000256" key="1">
    <source>
        <dbReference type="SAM" id="MobiDB-lite"/>
    </source>
</evidence>
<organism evidence="4">
    <name type="scientific">Knufia peltigerae</name>
    <dbReference type="NCBI Taxonomy" id="1002370"/>
    <lineage>
        <taxon>Eukaryota</taxon>
        <taxon>Fungi</taxon>
        <taxon>Dikarya</taxon>
        <taxon>Ascomycota</taxon>
        <taxon>Pezizomycotina</taxon>
        <taxon>Eurotiomycetes</taxon>
        <taxon>Chaetothyriomycetidae</taxon>
        <taxon>Chaetothyriales</taxon>
        <taxon>Trichomeriaceae</taxon>
        <taxon>Knufia</taxon>
    </lineage>
</organism>
<feature type="region of interest" description="Disordered" evidence="1">
    <location>
        <begin position="1"/>
        <end position="39"/>
    </location>
</feature>
<dbReference type="AlphaFoldDB" id="A0AA39CTA6"/>
<gene>
    <name evidence="4" type="ORF">H2204_011395</name>
</gene>
<dbReference type="PANTHER" id="PTHR41287:SF1">
    <property type="entry name" value="PROTEIN YMFN"/>
    <property type="match status" value="1"/>
</dbReference>
<feature type="domain" description="Terminase large subunit-like ATPase" evidence="2">
    <location>
        <begin position="180"/>
        <end position="353"/>
    </location>
</feature>
<feature type="region of interest" description="Disordered" evidence="1">
    <location>
        <begin position="1067"/>
        <end position="1096"/>
    </location>
</feature>
<name>A0AA39CTA6_9EURO</name>
<reference evidence="4" key="1">
    <citation type="submission" date="2022-10" db="EMBL/GenBank/DDBJ databases">
        <title>Culturing micro-colonial fungi from biological soil crusts in the Mojave desert and describing Neophaeococcomyces mojavensis, and introducing the new genera and species Taxawa tesnikishii.</title>
        <authorList>
            <person name="Kurbessoian T."/>
            <person name="Stajich J.E."/>
        </authorList>
    </citation>
    <scope>NUCLEOTIDE SEQUENCE</scope>
    <source>
        <strain evidence="4">TK_35</strain>
    </source>
</reference>
<accession>A0AA39CTA6</accession>
<dbReference type="NCBIfam" id="TIGR01537">
    <property type="entry name" value="portal_HK97"/>
    <property type="match status" value="1"/>
</dbReference>
<protein>
    <recommendedName>
        <fullName evidence="5">Phage portal protein</fullName>
    </recommendedName>
</protein>